<dbReference type="Proteomes" id="UP001177140">
    <property type="component" value="Unassembled WGS sequence"/>
</dbReference>
<keyword evidence="2" id="KW-1185">Reference proteome</keyword>
<organism evidence="1 2">
    <name type="scientific">Papaver nudicaule</name>
    <name type="common">Iceland poppy</name>
    <dbReference type="NCBI Taxonomy" id="74823"/>
    <lineage>
        <taxon>Eukaryota</taxon>
        <taxon>Viridiplantae</taxon>
        <taxon>Streptophyta</taxon>
        <taxon>Embryophyta</taxon>
        <taxon>Tracheophyta</taxon>
        <taxon>Spermatophyta</taxon>
        <taxon>Magnoliopsida</taxon>
        <taxon>Ranunculales</taxon>
        <taxon>Papaveraceae</taxon>
        <taxon>Papaveroideae</taxon>
        <taxon>Papaver</taxon>
    </lineage>
</organism>
<evidence type="ECO:0000313" key="1">
    <source>
        <dbReference type="EMBL" id="MCL7051610.1"/>
    </source>
</evidence>
<proteinExistence type="predicted"/>
<accession>A0AA41W2E5</accession>
<comment type="caution">
    <text evidence="1">The sequence shown here is derived from an EMBL/GenBank/DDBJ whole genome shotgun (WGS) entry which is preliminary data.</text>
</comment>
<feature type="non-terminal residue" evidence="1">
    <location>
        <position position="57"/>
    </location>
</feature>
<feature type="non-terminal residue" evidence="1">
    <location>
        <position position="1"/>
    </location>
</feature>
<evidence type="ECO:0000313" key="2">
    <source>
        <dbReference type="Proteomes" id="UP001177140"/>
    </source>
</evidence>
<gene>
    <name evidence="1" type="ORF">MKW94_027031</name>
</gene>
<dbReference type="EMBL" id="JAJJMA010340384">
    <property type="protein sequence ID" value="MCL7051610.1"/>
    <property type="molecule type" value="Genomic_DNA"/>
</dbReference>
<sequence>DTERTLAAATERWRKMFFELEKRRKKTVVAEGDRSLEVIDEIGTELPATTTTSDKSE</sequence>
<protein>
    <submittedName>
        <fullName evidence="1">Uncharacterized protein</fullName>
    </submittedName>
</protein>
<reference evidence="1" key="1">
    <citation type="submission" date="2022-03" db="EMBL/GenBank/DDBJ databases">
        <title>A functionally conserved STORR gene fusion in Papaver species that diverged 16.8 million years ago.</title>
        <authorList>
            <person name="Catania T."/>
        </authorList>
    </citation>
    <scope>NUCLEOTIDE SEQUENCE</scope>
    <source>
        <strain evidence="1">S-191538</strain>
    </source>
</reference>
<name>A0AA41W2E5_PAPNU</name>
<dbReference type="AlphaFoldDB" id="A0AA41W2E5"/>